<dbReference type="InterPro" id="IPR033690">
    <property type="entry name" value="Adenylat_kinase_CS"/>
</dbReference>
<dbReference type="GO" id="GO:0016301">
    <property type="term" value="F:kinase activity"/>
    <property type="evidence" value="ECO:0007669"/>
    <property type="project" value="UniProtKB-KW"/>
</dbReference>
<comment type="caution">
    <text evidence="9">The sequence shown here is derived from an EMBL/GenBank/DDBJ whole genome shotgun (WGS) entry which is preliminary data.</text>
</comment>
<protein>
    <recommendedName>
        <fullName evidence="5 7">Adenylate kinase</fullName>
        <shortName evidence="5">AK</shortName>
        <ecNumber evidence="5 7">2.7.4.3</ecNumber>
    </recommendedName>
    <alternativeName>
        <fullName evidence="5">ATP-AMP transphosphorylase</fullName>
    </alternativeName>
    <alternativeName>
        <fullName evidence="5">ATP:AMP phosphotransferase</fullName>
    </alternativeName>
    <alternativeName>
        <fullName evidence="5">Adenylate monophosphate kinase</fullName>
    </alternativeName>
</protein>
<dbReference type="NCBIfam" id="NF011100">
    <property type="entry name" value="PRK14527.1"/>
    <property type="match status" value="1"/>
</dbReference>
<comment type="catalytic activity">
    <reaction evidence="5 7">
        <text>AMP + ATP = 2 ADP</text>
        <dbReference type="Rhea" id="RHEA:12973"/>
        <dbReference type="ChEBI" id="CHEBI:30616"/>
        <dbReference type="ChEBI" id="CHEBI:456215"/>
        <dbReference type="ChEBI" id="CHEBI:456216"/>
        <dbReference type="EC" id="2.7.4.3"/>
    </reaction>
</comment>
<organism evidence="9 10">
    <name type="scientific">Dactylosporangium darangshiense</name>
    <dbReference type="NCBI Taxonomy" id="579108"/>
    <lineage>
        <taxon>Bacteria</taxon>
        <taxon>Bacillati</taxon>
        <taxon>Actinomycetota</taxon>
        <taxon>Actinomycetes</taxon>
        <taxon>Micromonosporales</taxon>
        <taxon>Micromonosporaceae</taxon>
        <taxon>Dactylosporangium</taxon>
    </lineage>
</organism>
<dbReference type="InterPro" id="IPR027417">
    <property type="entry name" value="P-loop_NTPase"/>
</dbReference>
<dbReference type="InterPro" id="IPR000850">
    <property type="entry name" value="Adenylat/UMP-CMP_kin"/>
</dbReference>
<keyword evidence="4 5" id="KW-0418">Kinase</keyword>
<feature type="binding site" evidence="5">
    <location>
        <position position="139"/>
    </location>
    <ligand>
        <name>ATP</name>
        <dbReference type="ChEBI" id="CHEBI:30616"/>
    </ligand>
</feature>
<gene>
    <name evidence="5" type="primary">adk</name>
    <name evidence="9" type="ORF">GCM10022255_064120</name>
</gene>
<evidence type="ECO:0000256" key="4">
    <source>
        <dbReference type="ARBA" id="ARBA00022777"/>
    </source>
</evidence>
<dbReference type="Gene3D" id="3.40.50.300">
    <property type="entry name" value="P-loop containing nucleotide triphosphate hydrolases"/>
    <property type="match status" value="1"/>
</dbReference>
<comment type="similarity">
    <text evidence="5 6">Belongs to the adenylate kinase family.</text>
</comment>
<dbReference type="EC" id="2.7.4.3" evidence="5 7"/>
<comment type="subunit">
    <text evidence="5 7">Monomer.</text>
</comment>
<evidence type="ECO:0000256" key="6">
    <source>
        <dbReference type="RuleBase" id="RU003330"/>
    </source>
</evidence>
<evidence type="ECO:0000313" key="9">
    <source>
        <dbReference type="EMBL" id="GAA4255405.1"/>
    </source>
</evidence>
<reference evidence="10" key="1">
    <citation type="journal article" date="2019" name="Int. J. Syst. Evol. Microbiol.">
        <title>The Global Catalogue of Microorganisms (GCM) 10K type strain sequencing project: providing services to taxonomists for standard genome sequencing and annotation.</title>
        <authorList>
            <consortium name="The Broad Institute Genomics Platform"/>
            <consortium name="The Broad Institute Genome Sequencing Center for Infectious Disease"/>
            <person name="Wu L."/>
            <person name="Ma J."/>
        </authorList>
    </citation>
    <scope>NUCLEOTIDE SEQUENCE [LARGE SCALE GENOMIC DNA]</scope>
    <source>
        <strain evidence="10">JCM 17441</strain>
    </source>
</reference>
<evidence type="ECO:0000313" key="10">
    <source>
        <dbReference type="Proteomes" id="UP001500620"/>
    </source>
</evidence>
<feature type="binding site" evidence="5">
    <location>
        <begin position="97"/>
        <end position="100"/>
    </location>
    <ligand>
        <name>AMP</name>
        <dbReference type="ChEBI" id="CHEBI:456215"/>
    </ligand>
</feature>
<dbReference type="PRINTS" id="PR00094">
    <property type="entry name" value="ADENYLTKNASE"/>
</dbReference>
<feature type="binding site" evidence="5">
    <location>
        <begin position="69"/>
        <end position="71"/>
    </location>
    <ligand>
        <name>AMP</name>
        <dbReference type="ChEBI" id="CHEBI:456215"/>
    </ligand>
</feature>
<feature type="binding site" evidence="5">
    <location>
        <position position="181"/>
    </location>
    <ligand>
        <name>ATP</name>
        <dbReference type="ChEBI" id="CHEBI:30616"/>
    </ligand>
</feature>
<evidence type="ECO:0000256" key="3">
    <source>
        <dbReference type="ARBA" id="ARBA00022741"/>
    </source>
</evidence>
<dbReference type="PROSITE" id="PS00113">
    <property type="entry name" value="ADENYLATE_KINASE"/>
    <property type="match status" value="1"/>
</dbReference>
<evidence type="ECO:0000256" key="5">
    <source>
        <dbReference type="HAMAP-Rule" id="MF_00235"/>
    </source>
</evidence>
<keyword evidence="10" id="KW-1185">Reference proteome</keyword>
<keyword evidence="3 5" id="KW-0547">Nucleotide-binding</keyword>
<feature type="compositionally biased region" description="Low complexity" evidence="8">
    <location>
        <begin position="202"/>
        <end position="216"/>
    </location>
</feature>
<evidence type="ECO:0000256" key="8">
    <source>
        <dbReference type="SAM" id="MobiDB-lite"/>
    </source>
</evidence>
<feature type="binding site" evidence="5">
    <location>
        <position position="48"/>
    </location>
    <ligand>
        <name>AMP</name>
        <dbReference type="ChEBI" id="CHEBI:456215"/>
    </ligand>
</feature>
<keyword evidence="2 5" id="KW-0545">Nucleotide biosynthesis</keyword>
<dbReference type="HAMAP" id="MF_00235">
    <property type="entry name" value="Adenylate_kinase_Adk"/>
    <property type="match status" value="1"/>
</dbReference>
<comment type="caution">
    <text evidence="5">Lacks conserved residue(s) required for the propagation of feature annotation.</text>
</comment>
<feature type="binding site" evidence="5">
    <location>
        <position position="104"/>
    </location>
    <ligand>
        <name>AMP</name>
        <dbReference type="ChEBI" id="CHEBI:456215"/>
    </ligand>
</feature>
<feature type="region of interest" description="Disordered" evidence="8">
    <location>
        <begin position="202"/>
        <end position="229"/>
    </location>
</feature>
<evidence type="ECO:0000256" key="1">
    <source>
        <dbReference type="ARBA" id="ARBA00022679"/>
    </source>
</evidence>
<feature type="binding site" evidence="5">
    <location>
        <begin position="22"/>
        <end position="27"/>
    </location>
    <ligand>
        <name>ATP</name>
        <dbReference type="ChEBI" id="CHEBI:30616"/>
    </ligand>
</feature>
<accession>A0ABP8DGF7</accession>
<dbReference type="NCBIfam" id="NF001381">
    <property type="entry name" value="PRK00279.1-3"/>
    <property type="match status" value="1"/>
</dbReference>
<dbReference type="NCBIfam" id="NF011104">
    <property type="entry name" value="PRK14531.1"/>
    <property type="match status" value="1"/>
</dbReference>
<sequence>MQMTMQSAAPRAKRILMVGAPGAGKGTQADAIAKQFGITHIASGDILRRHIAEATTIGRTVEDLVNKGELVPDAVIMDMLRKPVLAAADTGGYVLDGFPRTVEQAEAAYRTAGNLGVGVQIAVHLEVPEEELIRRMLARARGADDTEDVIRHRIKVYEEKTRPLLEYYAQRELLVQVNGARPVAEVTWSIVVQLQRAFKRPATQAGSHAGAHAGTARPATTSDSDKAVA</sequence>
<dbReference type="EMBL" id="BAABAT010000021">
    <property type="protein sequence ID" value="GAA4255405.1"/>
    <property type="molecule type" value="Genomic_DNA"/>
</dbReference>
<keyword evidence="5" id="KW-0963">Cytoplasm</keyword>
<keyword evidence="5 7" id="KW-0067">ATP-binding</keyword>
<dbReference type="CDD" id="cd01428">
    <property type="entry name" value="ADK"/>
    <property type="match status" value="1"/>
</dbReference>
<feature type="binding site" evidence="5">
    <location>
        <position position="43"/>
    </location>
    <ligand>
        <name>AMP</name>
        <dbReference type="ChEBI" id="CHEBI:456215"/>
    </ligand>
</feature>
<keyword evidence="1 5" id="KW-0808">Transferase</keyword>
<dbReference type="Proteomes" id="UP001500620">
    <property type="component" value="Unassembled WGS sequence"/>
</dbReference>
<feature type="region of interest" description="NMP" evidence="5">
    <location>
        <begin position="42"/>
        <end position="71"/>
    </location>
</feature>
<dbReference type="SUPFAM" id="SSF52540">
    <property type="entry name" value="P-loop containing nucleoside triphosphate hydrolases"/>
    <property type="match status" value="1"/>
</dbReference>
<comment type="function">
    <text evidence="5">Catalyzes the reversible transfer of the terminal phosphate group between ATP and AMP. Plays an important role in cellular energy homeostasis and in adenine nucleotide metabolism.</text>
</comment>
<dbReference type="Pfam" id="PF00406">
    <property type="entry name" value="ADK"/>
    <property type="match status" value="1"/>
</dbReference>
<proteinExistence type="inferred from homology"/>
<feature type="binding site" evidence="5">
    <location>
        <position position="153"/>
    </location>
    <ligand>
        <name>AMP</name>
        <dbReference type="ChEBI" id="CHEBI:456215"/>
    </ligand>
</feature>
<name>A0ABP8DGF7_9ACTN</name>
<evidence type="ECO:0000256" key="2">
    <source>
        <dbReference type="ARBA" id="ARBA00022727"/>
    </source>
</evidence>
<comment type="subcellular location">
    <subcellularLocation>
        <location evidence="5 7">Cytoplasm</location>
    </subcellularLocation>
</comment>
<dbReference type="PANTHER" id="PTHR23359">
    <property type="entry name" value="NUCLEOTIDE KINASE"/>
    <property type="match status" value="1"/>
</dbReference>
<comment type="domain">
    <text evidence="5">Consists of three domains, a large central CORE domain and two small peripheral domains, NMPbind and LID, which undergo movements during catalysis. The LID domain closes over the site of phosphoryl transfer upon ATP binding. Assembling and dissambling the active center during each catalytic cycle provides an effective means to prevent ATP hydrolysis.</text>
</comment>
<evidence type="ECO:0000256" key="7">
    <source>
        <dbReference type="RuleBase" id="RU003331"/>
    </source>
</evidence>
<comment type="pathway">
    <text evidence="5">Purine metabolism; AMP biosynthesis via salvage pathway; AMP from ADP: step 1/1.</text>
</comment>